<proteinExistence type="predicted"/>
<accession>A0A916P1R2</accession>
<dbReference type="OrthoDB" id="7894at10239"/>
<dbReference type="Pfam" id="PF03339">
    <property type="entry name" value="Pox_L3_FP4"/>
    <property type="match status" value="1"/>
</dbReference>
<dbReference type="InterPro" id="IPR005007">
    <property type="entry name" value="Poxvirus_L3/FP4"/>
</dbReference>
<evidence type="ECO:0000313" key="1">
    <source>
        <dbReference type="EMBL" id="CCU56290.1"/>
    </source>
</evidence>
<name>A0A916P1R2_9POXV</name>
<reference evidence="1 2" key="1">
    <citation type="journal article" date="2013" name="J. Virol.">
        <title>New Insights into the Evolution of Entomopoxvirinae from the Complete Genome Sequences of Four Entomopoxviruses Infecting Adoxophyes honmai, Choristoneura biennis, Choristoneura rosaceana, and Mythimna separata.</title>
        <authorList>
            <person name="Theze J."/>
            <person name="Takatsuka J."/>
            <person name="Li Z."/>
            <person name="Gallais J."/>
            <person name="Doucet D."/>
            <person name="Arif B."/>
            <person name="Nakai M."/>
            <person name="Herniou E.A."/>
        </authorList>
    </citation>
    <scope>NUCLEOTIDE SEQUENCE [LARGE SCALE GENOMIC DNA]</scope>
</reference>
<organism evidence="1 2">
    <name type="scientific">Mythimna separata entomopoxvirus 'L'</name>
    <dbReference type="NCBI Taxonomy" id="1293572"/>
    <lineage>
        <taxon>Viruses</taxon>
        <taxon>Varidnaviria</taxon>
        <taxon>Bamfordvirae</taxon>
        <taxon>Nucleocytoviricota</taxon>
        <taxon>Pokkesviricetes</taxon>
        <taxon>Chitovirales</taxon>
        <taxon>Poxviridae</taxon>
        <taxon>Entomopoxvirinae</taxon>
        <taxon>Betaentomopoxvirus</taxon>
        <taxon>Betaentomopoxvirus mseparata</taxon>
        <taxon>Mythimna separata entomopoxvirus</taxon>
    </lineage>
</organism>
<gene>
    <name evidence="1" type="ORF">MYSEV_092</name>
</gene>
<protein>
    <submittedName>
        <fullName evidence="1">Internal Virion Protein (Cop-L3L)</fullName>
    </submittedName>
</protein>
<evidence type="ECO:0000313" key="2">
    <source>
        <dbReference type="Proteomes" id="UP000792671"/>
    </source>
</evidence>
<keyword evidence="2" id="KW-1185">Reference proteome</keyword>
<dbReference type="EMBL" id="HF679134">
    <property type="protein sequence ID" value="CCU56290.1"/>
    <property type="molecule type" value="Genomic_DNA"/>
</dbReference>
<dbReference type="GeneID" id="15613714"/>
<sequence length="354" mass="42028">MSEQLYLANDKFMKELPTLQDYIKNTFLNKDNEKIILNNISIENFNERRIKTYLIYTTIIPNNAIIYNKTLKYFKVLDNISMDDLFSCWIILSKMVEKREAIGFPIVYKYCINKSNNRCNNTATAMFESNISNTNYTSVYEIAFSPEYRLMQIKFQKLLISYILYKNNIYYNGKLQYDIYDVPKTSIVFKIEDLYFNFKLITLVVLSPLTKLFYSDGINGRLERIYINDALEDHMETTNDNFIEYFINNLQNYMDYNNIPTVPAVVVKDLENINERPVRGRLVKIKSKETDKYVYGILADYYDDNYKIYSIVNTSKVSFKYTHILDRSEIYKSEKVIAITHDYTIGRNDTDCFY</sequence>
<dbReference type="Proteomes" id="UP000792671">
    <property type="component" value="Genome"/>
</dbReference>
<dbReference type="RefSeq" id="YP_008003609.1">
    <property type="nucleotide sequence ID" value="NC_021246.1"/>
</dbReference>
<dbReference type="KEGG" id="vg:15613714"/>